<proteinExistence type="predicted"/>
<evidence type="ECO:0000313" key="1">
    <source>
        <dbReference type="EMBL" id="GBO35204.1"/>
    </source>
</evidence>
<comment type="caution">
    <text evidence="1">The sequence shown here is derived from an EMBL/GenBank/DDBJ whole genome shotgun (WGS) entry which is preliminary data.</text>
</comment>
<sequence length="96" mass="10635">MPLKQVSQQGQVSSSGHGPFSAYLKKVSASDSHQCSCRNWRALHATECALTVSSHIRRPAPDSLEQEWLMWSPITRLQGQKKSAGRSTISENRDPS</sequence>
<dbReference type="AlphaFoldDB" id="A0A4Y2WEY1"/>
<gene>
    <name evidence="1" type="ORF">AVEN_63347_1</name>
</gene>
<accession>A0A4Y2WEY1</accession>
<keyword evidence="2" id="KW-1185">Reference proteome</keyword>
<name>A0A4Y2WEY1_ARAVE</name>
<organism evidence="1 2">
    <name type="scientific">Araneus ventricosus</name>
    <name type="common">Orbweaver spider</name>
    <name type="synonym">Epeira ventricosa</name>
    <dbReference type="NCBI Taxonomy" id="182803"/>
    <lineage>
        <taxon>Eukaryota</taxon>
        <taxon>Metazoa</taxon>
        <taxon>Ecdysozoa</taxon>
        <taxon>Arthropoda</taxon>
        <taxon>Chelicerata</taxon>
        <taxon>Arachnida</taxon>
        <taxon>Araneae</taxon>
        <taxon>Araneomorphae</taxon>
        <taxon>Entelegynae</taxon>
        <taxon>Araneoidea</taxon>
        <taxon>Araneidae</taxon>
        <taxon>Araneus</taxon>
    </lineage>
</organism>
<evidence type="ECO:0000313" key="2">
    <source>
        <dbReference type="Proteomes" id="UP000499080"/>
    </source>
</evidence>
<dbReference type="Proteomes" id="UP000499080">
    <property type="component" value="Unassembled WGS sequence"/>
</dbReference>
<dbReference type="EMBL" id="BGPR01059162">
    <property type="protein sequence ID" value="GBO35204.1"/>
    <property type="molecule type" value="Genomic_DNA"/>
</dbReference>
<protein>
    <submittedName>
        <fullName evidence="1">Uncharacterized protein</fullName>
    </submittedName>
</protein>
<reference evidence="1 2" key="1">
    <citation type="journal article" date="2019" name="Sci. Rep.">
        <title>Orb-weaving spider Araneus ventricosus genome elucidates the spidroin gene catalogue.</title>
        <authorList>
            <person name="Kono N."/>
            <person name="Nakamura H."/>
            <person name="Ohtoshi R."/>
            <person name="Moran D.A.P."/>
            <person name="Shinohara A."/>
            <person name="Yoshida Y."/>
            <person name="Fujiwara M."/>
            <person name="Mori M."/>
            <person name="Tomita M."/>
            <person name="Arakawa K."/>
        </authorList>
    </citation>
    <scope>NUCLEOTIDE SEQUENCE [LARGE SCALE GENOMIC DNA]</scope>
</reference>